<comment type="subcellular location">
    <subcellularLocation>
        <location evidence="3">Cytoplasm</location>
    </subcellularLocation>
</comment>
<dbReference type="NCBIfam" id="TIGR01090">
    <property type="entry name" value="apt"/>
    <property type="match status" value="1"/>
</dbReference>
<evidence type="ECO:0000256" key="7">
    <source>
        <dbReference type="ARBA" id="ARBA00011893"/>
    </source>
</evidence>
<evidence type="ECO:0000256" key="4">
    <source>
        <dbReference type="ARBA" id="ARBA00004659"/>
    </source>
</evidence>
<sequence>MATEAIDLEKYIRSIPDWPKKGILFRDITPLLAEPKAFAAAIEALCFDFLGAGIEYVAAVEARGFIFGAAAARKLGVGFVPIRKKGKLPFKTESVSYDLEYGTDTLEVHSDAVRSGAKVLMVDDLLATGGTMAAACKLIEKIGGQIAGIAFLIELSELAGREKLAGYKIKTVISY</sequence>
<dbReference type="GO" id="GO:0044209">
    <property type="term" value="P:AMP salvage"/>
    <property type="evidence" value="ECO:0007669"/>
    <property type="project" value="UniProtKB-UniPathway"/>
</dbReference>
<evidence type="ECO:0000256" key="5">
    <source>
        <dbReference type="ARBA" id="ARBA00008391"/>
    </source>
</evidence>
<keyword evidence="8" id="KW-0963">Cytoplasm</keyword>
<accession>X1M2J3</accession>
<dbReference type="FunFam" id="3.40.50.2020:FF:000004">
    <property type="entry name" value="Adenine phosphoribosyltransferase"/>
    <property type="match status" value="1"/>
</dbReference>
<dbReference type="GO" id="GO:0006166">
    <property type="term" value="P:purine ribonucleoside salvage"/>
    <property type="evidence" value="ECO:0007669"/>
    <property type="project" value="UniProtKB-KW"/>
</dbReference>
<dbReference type="EMBL" id="BARV01020305">
    <property type="protein sequence ID" value="GAI25812.1"/>
    <property type="molecule type" value="Genomic_DNA"/>
</dbReference>
<proteinExistence type="inferred from homology"/>
<evidence type="ECO:0000313" key="13">
    <source>
        <dbReference type="EMBL" id="GAI25812.1"/>
    </source>
</evidence>
<dbReference type="InterPro" id="IPR029057">
    <property type="entry name" value="PRTase-like"/>
</dbReference>
<keyword evidence="9" id="KW-0328">Glycosyltransferase</keyword>
<dbReference type="AlphaFoldDB" id="X1M2J3"/>
<dbReference type="Pfam" id="PF00156">
    <property type="entry name" value="Pribosyltran"/>
    <property type="match status" value="1"/>
</dbReference>
<evidence type="ECO:0000256" key="11">
    <source>
        <dbReference type="ARBA" id="ARBA00022726"/>
    </source>
</evidence>
<dbReference type="PANTHER" id="PTHR32315">
    <property type="entry name" value="ADENINE PHOSPHORIBOSYLTRANSFERASE"/>
    <property type="match status" value="1"/>
</dbReference>
<dbReference type="InterPro" id="IPR005764">
    <property type="entry name" value="Ade_phspho_trans"/>
</dbReference>
<comment type="function">
    <text evidence="2">Catalyzes a salvage reaction resulting in the formation of AMP, that is energically less costly than de novo synthesis.</text>
</comment>
<evidence type="ECO:0000256" key="2">
    <source>
        <dbReference type="ARBA" id="ARBA00003968"/>
    </source>
</evidence>
<dbReference type="GO" id="GO:0005737">
    <property type="term" value="C:cytoplasm"/>
    <property type="evidence" value="ECO:0007669"/>
    <property type="project" value="UniProtKB-SubCell"/>
</dbReference>
<dbReference type="GO" id="GO:0016208">
    <property type="term" value="F:AMP binding"/>
    <property type="evidence" value="ECO:0007669"/>
    <property type="project" value="TreeGrafter"/>
</dbReference>
<evidence type="ECO:0000256" key="8">
    <source>
        <dbReference type="ARBA" id="ARBA00022490"/>
    </source>
</evidence>
<organism evidence="13">
    <name type="scientific">marine sediment metagenome</name>
    <dbReference type="NCBI Taxonomy" id="412755"/>
    <lineage>
        <taxon>unclassified sequences</taxon>
        <taxon>metagenomes</taxon>
        <taxon>ecological metagenomes</taxon>
    </lineage>
</organism>
<evidence type="ECO:0000256" key="6">
    <source>
        <dbReference type="ARBA" id="ARBA00011738"/>
    </source>
</evidence>
<dbReference type="UniPathway" id="UPA00588">
    <property type="reaction ID" value="UER00646"/>
</dbReference>
<gene>
    <name evidence="13" type="ORF">S06H3_33916</name>
</gene>
<dbReference type="InterPro" id="IPR050054">
    <property type="entry name" value="UPRTase/APRTase"/>
</dbReference>
<dbReference type="GO" id="GO:0002055">
    <property type="term" value="F:adenine binding"/>
    <property type="evidence" value="ECO:0007669"/>
    <property type="project" value="TreeGrafter"/>
</dbReference>
<comment type="catalytic activity">
    <reaction evidence="1">
        <text>AMP + diphosphate = 5-phospho-alpha-D-ribose 1-diphosphate + adenine</text>
        <dbReference type="Rhea" id="RHEA:16609"/>
        <dbReference type="ChEBI" id="CHEBI:16708"/>
        <dbReference type="ChEBI" id="CHEBI:33019"/>
        <dbReference type="ChEBI" id="CHEBI:58017"/>
        <dbReference type="ChEBI" id="CHEBI:456215"/>
        <dbReference type="EC" id="2.4.2.7"/>
    </reaction>
</comment>
<evidence type="ECO:0000256" key="9">
    <source>
        <dbReference type="ARBA" id="ARBA00022676"/>
    </source>
</evidence>
<dbReference type="CDD" id="cd06223">
    <property type="entry name" value="PRTases_typeI"/>
    <property type="match status" value="1"/>
</dbReference>
<evidence type="ECO:0000256" key="10">
    <source>
        <dbReference type="ARBA" id="ARBA00022679"/>
    </source>
</evidence>
<evidence type="ECO:0000256" key="1">
    <source>
        <dbReference type="ARBA" id="ARBA00000868"/>
    </source>
</evidence>
<comment type="pathway">
    <text evidence="4">Purine metabolism; AMP biosynthesis via salvage pathway; AMP from adenine: step 1/1.</text>
</comment>
<comment type="caution">
    <text evidence="13">The sequence shown here is derived from an EMBL/GenBank/DDBJ whole genome shotgun (WGS) entry which is preliminary data.</text>
</comment>
<comment type="similarity">
    <text evidence="5">Belongs to the purine/pyrimidine phosphoribosyltransferase family.</text>
</comment>
<dbReference type="GO" id="GO:0003999">
    <property type="term" value="F:adenine phosphoribosyltransferase activity"/>
    <property type="evidence" value="ECO:0007669"/>
    <property type="project" value="UniProtKB-EC"/>
</dbReference>
<comment type="subunit">
    <text evidence="6">Homodimer.</text>
</comment>
<dbReference type="Gene3D" id="3.40.50.2020">
    <property type="match status" value="1"/>
</dbReference>
<feature type="domain" description="Phosphoribosyltransferase" evidence="12">
    <location>
        <begin position="50"/>
        <end position="154"/>
    </location>
</feature>
<dbReference type="EC" id="2.4.2.7" evidence="7"/>
<name>X1M2J3_9ZZZZ</name>
<dbReference type="InterPro" id="IPR000836">
    <property type="entry name" value="PRTase_dom"/>
</dbReference>
<protein>
    <recommendedName>
        <fullName evidence="7">adenine phosphoribosyltransferase</fullName>
        <ecNumber evidence="7">2.4.2.7</ecNumber>
    </recommendedName>
</protein>
<keyword evidence="11" id="KW-0660">Purine salvage</keyword>
<dbReference type="HAMAP" id="MF_00004">
    <property type="entry name" value="Aden_phosphoribosyltr"/>
    <property type="match status" value="1"/>
</dbReference>
<dbReference type="GO" id="GO:0006168">
    <property type="term" value="P:adenine salvage"/>
    <property type="evidence" value="ECO:0007669"/>
    <property type="project" value="InterPro"/>
</dbReference>
<dbReference type="NCBIfam" id="NF002634">
    <property type="entry name" value="PRK02304.1-3"/>
    <property type="match status" value="1"/>
</dbReference>
<dbReference type="PANTHER" id="PTHR32315:SF3">
    <property type="entry name" value="ADENINE PHOSPHORIBOSYLTRANSFERASE"/>
    <property type="match status" value="1"/>
</dbReference>
<evidence type="ECO:0000256" key="3">
    <source>
        <dbReference type="ARBA" id="ARBA00004496"/>
    </source>
</evidence>
<evidence type="ECO:0000259" key="12">
    <source>
        <dbReference type="Pfam" id="PF00156"/>
    </source>
</evidence>
<dbReference type="NCBIfam" id="NF002636">
    <property type="entry name" value="PRK02304.1-5"/>
    <property type="match status" value="1"/>
</dbReference>
<dbReference type="SUPFAM" id="SSF53271">
    <property type="entry name" value="PRTase-like"/>
    <property type="match status" value="1"/>
</dbReference>
<reference evidence="13" key="1">
    <citation type="journal article" date="2014" name="Front. Microbiol.">
        <title>High frequency of phylogenetically diverse reductive dehalogenase-homologous genes in deep subseafloor sedimentary metagenomes.</title>
        <authorList>
            <person name="Kawai M."/>
            <person name="Futagami T."/>
            <person name="Toyoda A."/>
            <person name="Takaki Y."/>
            <person name="Nishi S."/>
            <person name="Hori S."/>
            <person name="Arai W."/>
            <person name="Tsubouchi T."/>
            <person name="Morono Y."/>
            <person name="Uchiyama I."/>
            <person name="Ito T."/>
            <person name="Fujiyama A."/>
            <person name="Inagaki F."/>
            <person name="Takami H."/>
        </authorList>
    </citation>
    <scope>NUCLEOTIDE SEQUENCE</scope>
    <source>
        <strain evidence="13">Expedition CK06-06</strain>
    </source>
</reference>
<keyword evidence="10" id="KW-0808">Transferase</keyword>